<dbReference type="SMART" id="SM00874">
    <property type="entry name" value="B5"/>
    <property type="match status" value="1"/>
</dbReference>
<keyword evidence="6 15" id="KW-0436">Ligase</keyword>
<name>A0ABQ0A890_9GAMM</name>
<dbReference type="InterPro" id="IPR045060">
    <property type="entry name" value="Phe-tRNA-ligase_IIc_bsu"/>
</dbReference>
<keyword evidence="4 15" id="KW-0963">Cytoplasm</keyword>
<evidence type="ECO:0000256" key="16">
    <source>
        <dbReference type="PROSITE-ProRule" id="PRU00209"/>
    </source>
</evidence>
<comment type="cofactor">
    <cofactor evidence="15">
        <name>Mg(2+)</name>
        <dbReference type="ChEBI" id="CHEBI:18420"/>
    </cofactor>
    <text evidence="15">Binds 2 magnesium ions per tetramer.</text>
</comment>
<evidence type="ECO:0000256" key="5">
    <source>
        <dbReference type="ARBA" id="ARBA00022555"/>
    </source>
</evidence>
<dbReference type="SUPFAM" id="SSF46955">
    <property type="entry name" value="Putative DNA-binding domain"/>
    <property type="match status" value="1"/>
</dbReference>
<dbReference type="PROSITE" id="PS51447">
    <property type="entry name" value="FDX_ACB"/>
    <property type="match status" value="1"/>
</dbReference>
<evidence type="ECO:0000313" key="21">
    <source>
        <dbReference type="Proteomes" id="UP001465153"/>
    </source>
</evidence>
<keyword evidence="9 15" id="KW-0067">ATP-binding</keyword>
<feature type="binding site" evidence="15">
    <location>
        <position position="469"/>
    </location>
    <ligand>
        <name>Mg(2+)</name>
        <dbReference type="ChEBI" id="CHEBI:18420"/>
        <note>shared with alpha subunit</note>
    </ligand>
</feature>
<dbReference type="GO" id="GO:0016874">
    <property type="term" value="F:ligase activity"/>
    <property type="evidence" value="ECO:0007669"/>
    <property type="project" value="UniProtKB-KW"/>
</dbReference>
<comment type="catalytic activity">
    <reaction evidence="14 15">
        <text>tRNA(Phe) + L-phenylalanine + ATP = L-phenylalanyl-tRNA(Phe) + AMP + diphosphate + H(+)</text>
        <dbReference type="Rhea" id="RHEA:19413"/>
        <dbReference type="Rhea" id="RHEA-COMP:9668"/>
        <dbReference type="Rhea" id="RHEA-COMP:9699"/>
        <dbReference type="ChEBI" id="CHEBI:15378"/>
        <dbReference type="ChEBI" id="CHEBI:30616"/>
        <dbReference type="ChEBI" id="CHEBI:33019"/>
        <dbReference type="ChEBI" id="CHEBI:58095"/>
        <dbReference type="ChEBI" id="CHEBI:78442"/>
        <dbReference type="ChEBI" id="CHEBI:78531"/>
        <dbReference type="ChEBI" id="CHEBI:456215"/>
        <dbReference type="EC" id="6.1.1.20"/>
    </reaction>
</comment>
<dbReference type="Pfam" id="PF03483">
    <property type="entry name" value="B3_4"/>
    <property type="match status" value="1"/>
</dbReference>
<keyword evidence="11 16" id="KW-0694">RNA-binding</keyword>
<feature type="domain" description="B5" evidence="19">
    <location>
        <begin position="405"/>
        <end position="481"/>
    </location>
</feature>
<reference evidence="20 21" key="1">
    <citation type="submission" date="2024-04" db="EMBL/GenBank/DDBJ databases">
        <title>Draft genome sequence of Sessilibacter corallicola NBRC 116591.</title>
        <authorList>
            <person name="Miyakawa T."/>
            <person name="Kusuya Y."/>
            <person name="Miura T."/>
        </authorList>
    </citation>
    <scope>NUCLEOTIDE SEQUENCE [LARGE SCALE GENOMIC DNA]</scope>
    <source>
        <strain evidence="20 21">KU-00831-HH</strain>
    </source>
</reference>
<dbReference type="Gene3D" id="2.40.50.140">
    <property type="entry name" value="Nucleic acid-binding proteins"/>
    <property type="match status" value="1"/>
</dbReference>
<sequence>MKFSESWLREWVNPEISTQQLVDQITMAGLEVDAVESVAGQFTGVVVGEIIAAEQHPDADKLRVCTVAGDGDETKQVVCGAPNARVGIKIPFATVGAVLPPGDDGKAFKIKKAKLRGVESFGMLCAQTELQAGEDDSGLWELPLDAPVGSDLNDYLKLNDQCIEVDLTPNRSDCLCVKGIAREVGVLNRLDVAVPEIPAVQPTIDDTFSVSLEAGDACSRYLGRIVKNVDVSKPSPLWLQEKLRRGGVRSIDAIVDVTNYVLMELGQPMHAFDFDKLNGQIVVRMAENKEKLTLLNDQEVELNDDVMVIADQSGALAMAGIMGGEPSSVTNTTKDIFLEAAFFNPLAIANRARRFGLHTDSSHRFERGVDFDLAKQAMERATQLIIDITGGEPGPVVVAENEHLPKLAEVTLRKRRIESGLGFTLADDEVLEILTRLGLTQLSSDDDSWTFQVPSYRFDIQIEEDLLEEVARIYGYNNLPVTSMTIPAQFKRQTETQLPLSRVRSTLVARGYQEAICYSFVDEKSQSVIDPDIKPVPLQNPISADLSVMRTSLWAGLLGALKHNLNRQQTRAQLFETGLKFVSEDGSLEKLVQTPVIAGVIYGAKSAESWHGKSANFDFYDLKGDVEAMLALAGAESLDESQKIEFRPGKHSALHPGQTAEVLRSGKVIGILGSLHPQAQKALDFDRSVFVFELDQAALTEARVPEFESLSKHPEVRRDLAVVVDQSVTGADLERVVRSSAGEWLTELKIFDVYVGEGIDTQRKSVALGLTFQHPSSNLTDEQINASVDAVVKHLEVELNATLR</sequence>
<keyword evidence="8 15" id="KW-0547">Nucleotide-binding</keyword>
<evidence type="ECO:0000256" key="8">
    <source>
        <dbReference type="ARBA" id="ARBA00022741"/>
    </source>
</evidence>
<dbReference type="Pfam" id="PF01588">
    <property type="entry name" value="tRNA_bind"/>
    <property type="match status" value="1"/>
</dbReference>
<dbReference type="NCBIfam" id="TIGR00472">
    <property type="entry name" value="pheT_bact"/>
    <property type="match status" value="1"/>
</dbReference>
<dbReference type="HAMAP" id="MF_00283">
    <property type="entry name" value="Phe_tRNA_synth_beta1"/>
    <property type="match status" value="1"/>
</dbReference>
<dbReference type="SMART" id="SM00896">
    <property type="entry name" value="FDX-ACB"/>
    <property type="match status" value="1"/>
</dbReference>
<dbReference type="SMART" id="SM00873">
    <property type="entry name" value="B3_4"/>
    <property type="match status" value="1"/>
</dbReference>
<dbReference type="InterPro" id="IPR004532">
    <property type="entry name" value="Phe-tRNA-ligase_IIc_bsu_bact"/>
</dbReference>
<comment type="caution">
    <text evidence="20">The sequence shown here is derived from an EMBL/GenBank/DDBJ whole genome shotgun (WGS) entry which is preliminary data.</text>
</comment>
<evidence type="ECO:0000256" key="14">
    <source>
        <dbReference type="ARBA" id="ARBA00049255"/>
    </source>
</evidence>
<dbReference type="Pfam" id="PF17759">
    <property type="entry name" value="tRNA_synthFbeta"/>
    <property type="match status" value="1"/>
</dbReference>
<comment type="subunit">
    <text evidence="3 15">Tetramer of two alpha and two beta subunits.</text>
</comment>
<dbReference type="InterPro" id="IPR041616">
    <property type="entry name" value="PheRS_beta_core"/>
</dbReference>
<dbReference type="Gene3D" id="3.30.930.10">
    <property type="entry name" value="Bira Bifunctional Protein, Domain 2"/>
    <property type="match status" value="1"/>
</dbReference>
<dbReference type="InterPro" id="IPR045864">
    <property type="entry name" value="aa-tRNA-synth_II/BPL/LPL"/>
</dbReference>
<dbReference type="SUPFAM" id="SSF50249">
    <property type="entry name" value="Nucleic acid-binding proteins"/>
    <property type="match status" value="1"/>
</dbReference>
<evidence type="ECO:0000259" key="17">
    <source>
        <dbReference type="PROSITE" id="PS50886"/>
    </source>
</evidence>
<keyword evidence="7 15" id="KW-0479">Metal-binding</keyword>
<evidence type="ECO:0000256" key="13">
    <source>
        <dbReference type="ARBA" id="ARBA00023146"/>
    </source>
</evidence>
<dbReference type="InterPro" id="IPR005147">
    <property type="entry name" value="tRNA_synthase_B5-dom"/>
</dbReference>
<comment type="similarity">
    <text evidence="2 15">Belongs to the phenylalanyl-tRNA synthetase beta subunit family. Type 1 subfamily.</text>
</comment>
<evidence type="ECO:0000256" key="1">
    <source>
        <dbReference type="ARBA" id="ARBA00004496"/>
    </source>
</evidence>
<evidence type="ECO:0000256" key="4">
    <source>
        <dbReference type="ARBA" id="ARBA00022490"/>
    </source>
</evidence>
<keyword evidence="5 16" id="KW-0820">tRNA-binding</keyword>
<evidence type="ECO:0000256" key="11">
    <source>
        <dbReference type="ARBA" id="ARBA00022884"/>
    </source>
</evidence>
<dbReference type="SUPFAM" id="SSF56037">
    <property type="entry name" value="PheT/TilS domain"/>
    <property type="match status" value="1"/>
</dbReference>
<dbReference type="PANTHER" id="PTHR10947">
    <property type="entry name" value="PHENYLALANYL-TRNA SYNTHETASE BETA CHAIN AND LEUCINE-RICH REPEAT-CONTAINING PROTEIN 47"/>
    <property type="match status" value="1"/>
</dbReference>
<evidence type="ECO:0000256" key="9">
    <source>
        <dbReference type="ARBA" id="ARBA00022840"/>
    </source>
</evidence>
<dbReference type="InterPro" id="IPR005146">
    <property type="entry name" value="B3/B4_tRNA-bd"/>
</dbReference>
<keyword evidence="13 15" id="KW-0030">Aminoacyl-tRNA synthetase</keyword>
<dbReference type="CDD" id="cd00769">
    <property type="entry name" value="PheRS_beta_core"/>
    <property type="match status" value="1"/>
</dbReference>
<dbReference type="Pfam" id="PF03484">
    <property type="entry name" value="B5"/>
    <property type="match status" value="1"/>
</dbReference>
<organism evidence="20 21">
    <name type="scientific">Sessilibacter corallicola</name>
    <dbReference type="NCBI Taxonomy" id="2904075"/>
    <lineage>
        <taxon>Bacteria</taxon>
        <taxon>Pseudomonadati</taxon>
        <taxon>Pseudomonadota</taxon>
        <taxon>Gammaproteobacteria</taxon>
        <taxon>Cellvibrionales</taxon>
        <taxon>Cellvibrionaceae</taxon>
        <taxon>Sessilibacter</taxon>
    </lineage>
</organism>
<dbReference type="PROSITE" id="PS50886">
    <property type="entry name" value="TRBD"/>
    <property type="match status" value="1"/>
</dbReference>
<accession>A0ABQ0A890</accession>
<keyword evidence="12 15" id="KW-0648">Protein biosynthesis</keyword>
<dbReference type="RefSeq" id="WP_353302469.1">
    <property type="nucleotide sequence ID" value="NZ_BAABWN010000004.1"/>
</dbReference>
<dbReference type="InterPro" id="IPR020825">
    <property type="entry name" value="Phe-tRNA_synthase-like_B3/B4"/>
</dbReference>
<feature type="binding site" evidence="15">
    <location>
        <position position="465"/>
    </location>
    <ligand>
        <name>Mg(2+)</name>
        <dbReference type="ChEBI" id="CHEBI:18420"/>
        <note>shared with alpha subunit</note>
    </ligand>
</feature>
<evidence type="ECO:0000259" key="19">
    <source>
        <dbReference type="PROSITE" id="PS51483"/>
    </source>
</evidence>
<proteinExistence type="inferred from homology"/>
<keyword evidence="21" id="KW-1185">Reference proteome</keyword>
<dbReference type="PANTHER" id="PTHR10947:SF0">
    <property type="entry name" value="PHENYLALANINE--TRNA LIGASE BETA SUBUNIT"/>
    <property type="match status" value="1"/>
</dbReference>
<dbReference type="Gene3D" id="3.30.56.10">
    <property type="match status" value="2"/>
</dbReference>
<feature type="domain" description="TRNA-binding" evidence="17">
    <location>
        <begin position="39"/>
        <end position="153"/>
    </location>
</feature>
<dbReference type="EC" id="6.1.1.20" evidence="15"/>
<protein>
    <recommendedName>
        <fullName evidence="15">Phenylalanine--tRNA ligase beta subunit</fullName>
        <ecNumber evidence="15">6.1.1.20</ecNumber>
    </recommendedName>
    <alternativeName>
        <fullName evidence="15">Phenylalanyl-tRNA synthetase beta subunit</fullName>
        <shortName evidence="15">PheRS</shortName>
    </alternativeName>
</protein>
<evidence type="ECO:0000256" key="7">
    <source>
        <dbReference type="ARBA" id="ARBA00022723"/>
    </source>
</evidence>
<feature type="domain" description="FDX-ACB" evidence="18">
    <location>
        <begin position="711"/>
        <end position="804"/>
    </location>
</feature>
<dbReference type="SUPFAM" id="SSF55681">
    <property type="entry name" value="Class II aaRS and biotin synthetases"/>
    <property type="match status" value="1"/>
</dbReference>
<evidence type="ECO:0000256" key="12">
    <source>
        <dbReference type="ARBA" id="ARBA00022917"/>
    </source>
</evidence>
<evidence type="ECO:0000256" key="3">
    <source>
        <dbReference type="ARBA" id="ARBA00011209"/>
    </source>
</evidence>
<dbReference type="CDD" id="cd02796">
    <property type="entry name" value="tRNA_bind_bactPheRS"/>
    <property type="match status" value="1"/>
</dbReference>
<dbReference type="InterPro" id="IPR005121">
    <property type="entry name" value="Fdx_antiC-bd"/>
</dbReference>
<dbReference type="Gene3D" id="3.50.40.10">
    <property type="entry name" value="Phenylalanyl-trna Synthetase, Chain B, domain 3"/>
    <property type="match status" value="1"/>
</dbReference>
<feature type="binding site" evidence="15">
    <location>
        <position position="459"/>
    </location>
    <ligand>
        <name>Mg(2+)</name>
        <dbReference type="ChEBI" id="CHEBI:18420"/>
        <note>shared with alpha subunit</note>
    </ligand>
</feature>
<feature type="binding site" evidence="15">
    <location>
        <position position="468"/>
    </location>
    <ligand>
        <name>Mg(2+)</name>
        <dbReference type="ChEBI" id="CHEBI:18420"/>
        <note>shared with alpha subunit</note>
    </ligand>
</feature>
<evidence type="ECO:0000259" key="18">
    <source>
        <dbReference type="PROSITE" id="PS51447"/>
    </source>
</evidence>
<dbReference type="Proteomes" id="UP001465153">
    <property type="component" value="Unassembled WGS sequence"/>
</dbReference>
<evidence type="ECO:0000313" key="20">
    <source>
        <dbReference type="EMBL" id="GAA6167822.1"/>
    </source>
</evidence>
<comment type="subcellular location">
    <subcellularLocation>
        <location evidence="1 15">Cytoplasm</location>
    </subcellularLocation>
</comment>
<keyword evidence="10 15" id="KW-0460">Magnesium</keyword>
<dbReference type="InterPro" id="IPR012340">
    <property type="entry name" value="NA-bd_OB-fold"/>
</dbReference>
<dbReference type="EMBL" id="BAABWN010000004">
    <property type="protein sequence ID" value="GAA6167822.1"/>
    <property type="molecule type" value="Genomic_DNA"/>
</dbReference>
<dbReference type="InterPro" id="IPR002547">
    <property type="entry name" value="tRNA-bd_dom"/>
</dbReference>
<dbReference type="InterPro" id="IPR009061">
    <property type="entry name" value="DNA-bd_dom_put_sf"/>
</dbReference>
<evidence type="ECO:0000256" key="6">
    <source>
        <dbReference type="ARBA" id="ARBA00022598"/>
    </source>
</evidence>
<dbReference type="InterPro" id="IPR036690">
    <property type="entry name" value="Fdx_antiC-bd_sf"/>
</dbReference>
<dbReference type="Pfam" id="PF03147">
    <property type="entry name" value="FDX-ACB"/>
    <property type="match status" value="1"/>
</dbReference>
<evidence type="ECO:0000256" key="15">
    <source>
        <dbReference type="HAMAP-Rule" id="MF_00283"/>
    </source>
</evidence>
<dbReference type="PROSITE" id="PS51483">
    <property type="entry name" value="B5"/>
    <property type="match status" value="1"/>
</dbReference>
<dbReference type="InterPro" id="IPR033714">
    <property type="entry name" value="tRNA_bind_bactPheRS"/>
</dbReference>
<dbReference type="Gene3D" id="3.30.70.380">
    <property type="entry name" value="Ferrodoxin-fold anticodon-binding domain"/>
    <property type="match status" value="1"/>
</dbReference>
<evidence type="ECO:0000256" key="2">
    <source>
        <dbReference type="ARBA" id="ARBA00008653"/>
    </source>
</evidence>
<evidence type="ECO:0000256" key="10">
    <source>
        <dbReference type="ARBA" id="ARBA00022842"/>
    </source>
</evidence>
<dbReference type="NCBIfam" id="NF045760">
    <property type="entry name" value="YtpR"/>
    <property type="match status" value="1"/>
</dbReference>
<gene>
    <name evidence="15 20" type="primary">pheT</name>
    <name evidence="20" type="ORF">NBRC116591_16320</name>
</gene>
<dbReference type="SUPFAM" id="SSF54991">
    <property type="entry name" value="Anticodon-binding domain of PheRS"/>
    <property type="match status" value="1"/>
</dbReference>